<keyword evidence="9" id="KW-0456">Lyase</keyword>
<protein>
    <recommendedName>
        <fullName evidence="11">Probable pectate lyase F</fullName>
        <ecNumber evidence="5">4.2.2.2</ecNumber>
    </recommendedName>
</protein>
<comment type="function">
    <text evidence="10">Pectinolytic enzyme consist of four classes of enzymes: pectin lyase, polygalacturonase, pectin methylesterase and rhamnogalacturonase. Among pectinolytic enzymes, pectin lyase is the most important in depolymerization of pectin, since it cleaves internal glycosidic bonds of highly methylated pectins. Favors pectate, the anion, over pectin, the methyl ester.</text>
</comment>
<sequence>MIRLVAGKGVGGTSVNENDQPILMLEPGVTISNLIIGSPAAKGIWCKGSCTLQNVWWESVGTHAAGFGTHPQYWANVNNKYIVQGGGARNAADKMFIQQGAGTTIFNNFYALDASKLFQSCGDCPNNNVIRKRHLIINSSTFQGPGLSIAGMNSNFGDTISYNGLQLCNSASIKYTCQGYEGNTNYDNANGVNFMQAPIEKMKVGQALNGVACNDPHAKIVIAN</sequence>
<proteinExistence type="inferred from homology"/>
<comment type="subcellular location">
    <subcellularLocation>
        <location evidence="3">Secreted</location>
    </subcellularLocation>
</comment>
<dbReference type="PANTHER" id="PTHR33407">
    <property type="entry name" value="PECTATE LYASE F-RELATED"/>
    <property type="match status" value="1"/>
</dbReference>
<keyword evidence="6" id="KW-0964">Secreted</keyword>
<dbReference type="InterPro" id="IPR004898">
    <property type="entry name" value="Pectate_lyase_PlyH/PlyE-like"/>
</dbReference>
<evidence type="ECO:0000256" key="7">
    <source>
        <dbReference type="ARBA" id="ARBA00022729"/>
    </source>
</evidence>
<dbReference type="Pfam" id="PF03211">
    <property type="entry name" value="Pectate_lyase"/>
    <property type="match status" value="1"/>
</dbReference>
<evidence type="ECO:0000313" key="12">
    <source>
        <dbReference type="Proteomes" id="UP000887574"/>
    </source>
</evidence>
<dbReference type="GO" id="GO:0030570">
    <property type="term" value="F:pectate lyase activity"/>
    <property type="evidence" value="ECO:0007669"/>
    <property type="project" value="UniProtKB-EC"/>
</dbReference>
<dbReference type="InterPro" id="IPR012334">
    <property type="entry name" value="Pectin_lyas_fold"/>
</dbReference>
<dbReference type="Gene3D" id="2.160.20.10">
    <property type="entry name" value="Single-stranded right-handed beta-helix, Pectin lyase-like"/>
    <property type="match status" value="1"/>
</dbReference>
<evidence type="ECO:0000256" key="11">
    <source>
        <dbReference type="ARBA" id="ARBA00039895"/>
    </source>
</evidence>
<comment type="cofactor">
    <cofactor evidence="2">
        <name>Ca(2+)</name>
        <dbReference type="ChEBI" id="CHEBI:29108"/>
    </cofactor>
</comment>
<evidence type="ECO:0000256" key="9">
    <source>
        <dbReference type="ARBA" id="ARBA00023239"/>
    </source>
</evidence>
<evidence type="ECO:0000256" key="3">
    <source>
        <dbReference type="ARBA" id="ARBA00004613"/>
    </source>
</evidence>
<organism evidence="12 13">
    <name type="scientific">Ditylenchus dipsaci</name>
    <dbReference type="NCBI Taxonomy" id="166011"/>
    <lineage>
        <taxon>Eukaryota</taxon>
        <taxon>Metazoa</taxon>
        <taxon>Ecdysozoa</taxon>
        <taxon>Nematoda</taxon>
        <taxon>Chromadorea</taxon>
        <taxon>Rhabditida</taxon>
        <taxon>Tylenchina</taxon>
        <taxon>Tylenchomorpha</taxon>
        <taxon>Sphaerularioidea</taxon>
        <taxon>Anguinidae</taxon>
        <taxon>Anguininae</taxon>
        <taxon>Ditylenchus</taxon>
    </lineage>
</organism>
<dbReference type="EC" id="4.2.2.2" evidence="5"/>
<dbReference type="Proteomes" id="UP000887574">
    <property type="component" value="Unplaced"/>
</dbReference>
<evidence type="ECO:0000256" key="2">
    <source>
        <dbReference type="ARBA" id="ARBA00001913"/>
    </source>
</evidence>
<comment type="catalytic activity">
    <reaction evidence="1">
        <text>Eliminative cleavage of (1-&gt;4)-alpha-D-galacturonan to give oligosaccharides with 4-deoxy-alpha-D-galact-4-enuronosyl groups at their non-reducing ends.</text>
        <dbReference type="EC" id="4.2.2.2"/>
    </reaction>
</comment>
<dbReference type="SUPFAM" id="SSF51126">
    <property type="entry name" value="Pectin lyase-like"/>
    <property type="match status" value="1"/>
</dbReference>
<evidence type="ECO:0000256" key="5">
    <source>
        <dbReference type="ARBA" id="ARBA00012272"/>
    </source>
</evidence>
<evidence type="ECO:0000256" key="1">
    <source>
        <dbReference type="ARBA" id="ARBA00000695"/>
    </source>
</evidence>
<reference evidence="13" key="1">
    <citation type="submission" date="2022-11" db="UniProtKB">
        <authorList>
            <consortium name="WormBaseParasite"/>
        </authorList>
    </citation>
    <scope>IDENTIFICATION</scope>
</reference>
<evidence type="ECO:0000256" key="8">
    <source>
        <dbReference type="ARBA" id="ARBA00022837"/>
    </source>
</evidence>
<evidence type="ECO:0000256" key="10">
    <source>
        <dbReference type="ARBA" id="ARBA00025679"/>
    </source>
</evidence>
<name>A0A915DFD8_9BILA</name>
<dbReference type="PANTHER" id="PTHR33407:SF9">
    <property type="entry name" value="PECTATE LYASE F-RELATED"/>
    <property type="match status" value="1"/>
</dbReference>
<dbReference type="WBParaSite" id="jg19332">
    <property type="protein sequence ID" value="jg19332"/>
    <property type="gene ID" value="jg19332"/>
</dbReference>
<keyword evidence="12" id="KW-1185">Reference proteome</keyword>
<dbReference type="GO" id="GO:0045490">
    <property type="term" value="P:pectin catabolic process"/>
    <property type="evidence" value="ECO:0007669"/>
    <property type="project" value="TreeGrafter"/>
</dbReference>
<dbReference type="InterPro" id="IPR011050">
    <property type="entry name" value="Pectin_lyase_fold/virulence"/>
</dbReference>
<dbReference type="AlphaFoldDB" id="A0A915DFD8"/>
<keyword evidence="7" id="KW-0732">Signal</keyword>
<keyword evidence="8" id="KW-0106">Calcium</keyword>
<dbReference type="GO" id="GO:0005576">
    <property type="term" value="C:extracellular region"/>
    <property type="evidence" value="ECO:0007669"/>
    <property type="project" value="UniProtKB-SubCell"/>
</dbReference>
<evidence type="ECO:0000313" key="13">
    <source>
        <dbReference type="WBParaSite" id="jg19332"/>
    </source>
</evidence>
<evidence type="ECO:0000256" key="6">
    <source>
        <dbReference type="ARBA" id="ARBA00022525"/>
    </source>
</evidence>
<accession>A0A915DFD8</accession>
<evidence type="ECO:0000256" key="4">
    <source>
        <dbReference type="ARBA" id="ARBA00006463"/>
    </source>
</evidence>
<comment type="similarity">
    <text evidence="4">Belongs to the polysaccharide lyase 3 family.</text>
</comment>